<name>A0A0E0JTC6_ORYPU</name>
<dbReference type="EnsemblPlants" id="OPUNC01G42170.2">
    <property type="protein sequence ID" value="OPUNC01G42170.2"/>
    <property type="gene ID" value="OPUNC01G42170"/>
</dbReference>
<protein>
    <submittedName>
        <fullName evidence="2">Uncharacterized protein</fullName>
    </submittedName>
</protein>
<accession>A0A0E0JTC6</accession>
<sequence>MQLMMRPRHCLPEPTFLSAFPPATEEKREKPLKTLLTRLPSPIAGERQAATGETRARGGGGGGDQGPILTGVPLLFIAGAKQ</sequence>
<dbReference type="Gramene" id="OPUNC01G42170.2">
    <property type="protein sequence ID" value="OPUNC01G42170.2"/>
    <property type="gene ID" value="OPUNC01G42170"/>
</dbReference>
<dbReference type="AlphaFoldDB" id="A0A0E0JTC6"/>
<reference evidence="2" key="2">
    <citation type="submission" date="2018-05" db="EMBL/GenBank/DDBJ databases">
        <title>OpunRS2 (Oryza punctata Reference Sequence Version 2).</title>
        <authorList>
            <person name="Zhang J."/>
            <person name="Kudrna D."/>
            <person name="Lee S."/>
            <person name="Talag J."/>
            <person name="Welchert J."/>
            <person name="Wing R.A."/>
        </authorList>
    </citation>
    <scope>NUCLEOTIDE SEQUENCE [LARGE SCALE GENOMIC DNA]</scope>
</reference>
<organism evidence="2">
    <name type="scientific">Oryza punctata</name>
    <name type="common">Red rice</name>
    <dbReference type="NCBI Taxonomy" id="4537"/>
    <lineage>
        <taxon>Eukaryota</taxon>
        <taxon>Viridiplantae</taxon>
        <taxon>Streptophyta</taxon>
        <taxon>Embryophyta</taxon>
        <taxon>Tracheophyta</taxon>
        <taxon>Spermatophyta</taxon>
        <taxon>Magnoliopsida</taxon>
        <taxon>Liliopsida</taxon>
        <taxon>Poales</taxon>
        <taxon>Poaceae</taxon>
        <taxon>BOP clade</taxon>
        <taxon>Oryzoideae</taxon>
        <taxon>Oryzeae</taxon>
        <taxon>Oryzinae</taxon>
        <taxon>Oryza</taxon>
    </lineage>
</organism>
<dbReference type="HOGENOM" id="CLU_2562319_0_0_1"/>
<keyword evidence="3" id="KW-1185">Reference proteome</keyword>
<evidence type="ECO:0000313" key="2">
    <source>
        <dbReference type="EnsemblPlants" id="OPUNC01G42170.2"/>
    </source>
</evidence>
<evidence type="ECO:0000313" key="3">
    <source>
        <dbReference type="Proteomes" id="UP000026962"/>
    </source>
</evidence>
<proteinExistence type="predicted"/>
<feature type="region of interest" description="Disordered" evidence="1">
    <location>
        <begin position="24"/>
        <end position="67"/>
    </location>
</feature>
<reference evidence="2" key="1">
    <citation type="submission" date="2015-04" db="UniProtKB">
        <authorList>
            <consortium name="EnsemblPlants"/>
        </authorList>
    </citation>
    <scope>IDENTIFICATION</scope>
</reference>
<evidence type="ECO:0000256" key="1">
    <source>
        <dbReference type="SAM" id="MobiDB-lite"/>
    </source>
</evidence>
<dbReference type="Proteomes" id="UP000026962">
    <property type="component" value="Chromosome 1"/>
</dbReference>